<evidence type="ECO:0000256" key="2">
    <source>
        <dbReference type="ARBA" id="ARBA00004613"/>
    </source>
</evidence>
<sequence length="466" mass="49288">MFPQVVTGQEDARDNNPVELPVTALYINGFRHGSHFASIASSPPSNQYLTPLSSSLFVLSSFVSLPSSHPLILYCPSRSLPLFVSASLVSLLPINISQGRRQKAPSPGCEDLHSLLSTFIPYIQRSTTALSNLTFSFPPSHTHTQTIKMRSSLLGVAVLAGRALADAPESTDNPVGVVYEAVLPDEPFFSQAAIEGNVKGSVTAVSREDGNGVRFTVMFENLPAEGGPFTYHIHKAPAENGNCTTTLSHLDPFGAGAEIPCDPVKPQTCEVGDLAGKHGKIESDPYEKHYVDMYASTNPDSEAFFGDLSFVLHYANSTRLTCANFERKVKPVPTPGDDCTDEPQTPGGTPVQTPPVYTTPPIIYTITPSVTESTLPGVTETHVVEVPCEKDCKSEGNAGHDKGDDNGDNAGDADTVVPPPPQEGDENAPPASTPSTVVPVVAGASMQGLSSGLLSIGVIASLFMIS</sequence>
<dbReference type="AlphaFoldDB" id="A0AA39LD16"/>
<name>A0AA39LD16_SARSR</name>
<comment type="caution">
    <text evidence="9">The sequence shown here is derived from an EMBL/GenBank/DDBJ whole genome shotgun (WGS) entry which is preliminary data.</text>
</comment>
<dbReference type="SUPFAM" id="SSF49329">
    <property type="entry name" value="Cu,Zn superoxide dismutase-like"/>
    <property type="match status" value="1"/>
</dbReference>
<feature type="region of interest" description="Disordered" evidence="8">
    <location>
        <begin position="392"/>
        <end position="435"/>
    </location>
</feature>
<evidence type="ECO:0000313" key="9">
    <source>
        <dbReference type="EMBL" id="KAK0392675.1"/>
    </source>
</evidence>
<comment type="catalytic activity">
    <reaction evidence="7">
        <text>2 superoxide + 2 H(+) = H2O2 + O2</text>
        <dbReference type="Rhea" id="RHEA:20696"/>
        <dbReference type="ChEBI" id="CHEBI:15378"/>
        <dbReference type="ChEBI" id="CHEBI:15379"/>
        <dbReference type="ChEBI" id="CHEBI:16240"/>
        <dbReference type="ChEBI" id="CHEBI:18421"/>
        <dbReference type="EC" id="1.15.1.1"/>
    </reaction>
</comment>
<evidence type="ECO:0000256" key="7">
    <source>
        <dbReference type="ARBA" id="ARBA00049204"/>
    </source>
</evidence>
<gene>
    <name evidence="9" type="ORF">NLU13_2170</name>
</gene>
<proteinExistence type="inferred from homology"/>
<comment type="similarity">
    <text evidence="3">Belongs to the Cu-Zn superoxide dismutase family.</text>
</comment>
<dbReference type="GO" id="GO:0004784">
    <property type="term" value="F:superoxide dismutase activity"/>
    <property type="evidence" value="ECO:0007669"/>
    <property type="project" value="UniProtKB-EC"/>
</dbReference>
<evidence type="ECO:0000256" key="1">
    <source>
        <dbReference type="ARBA" id="ARBA00004196"/>
    </source>
</evidence>
<evidence type="ECO:0000313" key="10">
    <source>
        <dbReference type="Proteomes" id="UP001175261"/>
    </source>
</evidence>
<reference evidence="9" key="1">
    <citation type="submission" date="2022-10" db="EMBL/GenBank/DDBJ databases">
        <title>Determination and structural analysis of whole genome sequence of Sarocladium strictum F4-1.</title>
        <authorList>
            <person name="Hu L."/>
            <person name="Jiang Y."/>
        </authorList>
    </citation>
    <scope>NUCLEOTIDE SEQUENCE</scope>
    <source>
        <strain evidence="9">F4-1</strain>
    </source>
</reference>
<evidence type="ECO:0000256" key="5">
    <source>
        <dbReference type="ARBA" id="ARBA00022525"/>
    </source>
</evidence>
<dbReference type="EMBL" id="JAPDFR010000001">
    <property type="protein sequence ID" value="KAK0392675.1"/>
    <property type="molecule type" value="Genomic_DNA"/>
</dbReference>
<keyword evidence="6" id="KW-0049">Antioxidant</keyword>
<dbReference type="GO" id="GO:0005576">
    <property type="term" value="C:extracellular region"/>
    <property type="evidence" value="ECO:0007669"/>
    <property type="project" value="UniProtKB-SubCell"/>
</dbReference>
<dbReference type="InterPro" id="IPR036423">
    <property type="entry name" value="SOD-like_Cu/Zn_dom_sf"/>
</dbReference>
<evidence type="ECO:0000256" key="8">
    <source>
        <dbReference type="SAM" id="MobiDB-lite"/>
    </source>
</evidence>
<comment type="subcellular location">
    <subcellularLocation>
        <location evidence="1">Cell envelope</location>
    </subcellularLocation>
    <subcellularLocation>
        <location evidence="2">Secreted</location>
    </subcellularLocation>
</comment>
<accession>A0AA39LD16</accession>
<dbReference type="Proteomes" id="UP001175261">
    <property type="component" value="Unassembled WGS sequence"/>
</dbReference>
<feature type="compositionally biased region" description="Basic and acidic residues" evidence="8">
    <location>
        <begin position="392"/>
        <end position="405"/>
    </location>
</feature>
<organism evidence="9 10">
    <name type="scientific">Sarocladium strictum</name>
    <name type="common">Black bundle disease fungus</name>
    <name type="synonym">Acremonium strictum</name>
    <dbReference type="NCBI Taxonomy" id="5046"/>
    <lineage>
        <taxon>Eukaryota</taxon>
        <taxon>Fungi</taxon>
        <taxon>Dikarya</taxon>
        <taxon>Ascomycota</taxon>
        <taxon>Pezizomycotina</taxon>
        <taxon>Sordariomycetes</taxon>
        <taxon>Hypocreomycetidae</taxon>
        <taxon>Hypocreales</taxon>
        <taxon>Sarocladiaceae</taxon>
        <taxon>Sarocladium</taxon>
    </lineage>
</organism>
<dbReference type="EC" id="1.15.1.1" evidence="4"/>
<evidence type="ECO:0000256" key="3">
    <source>
        <dbReference type="ARBA" id="ARBA00010457"/>
    </source>
</evidence>
<dbReference type="GO" id="GO:0046872">
    <property type="term" value="F:metal ion binding"/>
    <property type="evidence" value="ECO:0007669"/>
    <property type="project" value="InterPro"/>
</dbReference>
<keyword evidence="5" id="KW-0964">Secreted</keyword>
<keyword evidence="10" id="KW-1185">Reference proteome</keyword>
<evidence type="ECO:0000256" key="4">
    <source>
        <dbReference type="ARBA" id="ARBA00012682"/>
    </source>
</evidence>
<dbReference type="FunFam" id="2.60.40.200:FF:000007">
    <property type="entry name" value="Cell surface Cu-only superoxide dismutase 5"/>
    <property type="match status" value="1"/>
</dbReference>
<feature type="compositionally biased region" description="Low complexity" evidence="8">
    <location>
        <begin position="343"/>
        <end position="358"/>
    </location>
</feature>
<evidence type="ECO:0000256" key="6">
    <source>
        <dbReference type="ARBA" id="ARBA00022862"/>
    </source>
</evidence>
<dbReference type="Gene3D" id="2.60.40.200">
    <property type="entry name" value="Superoxide dismutase, copper/zinc binding domain"/>
    <property type="match status" value="1"/>
</dbReference>
<protein>
    <recommendedName>
        <fullName evidence="4">superoxide dismutase</fullName>
        <ecNumber evidence="4">1.15.1.1</ecNumber>
    </recommendedName>
</protein>
<feature type="region of interest" description="Disordered" evidence="8">
    <location>
        <begin position="330"/>
        <end position="358"/>
    </location>
</feature>